<protein>
    <submittedName>
        <fullName evidence="2">Embryo defective protein</fullName>
    </submittedName>
</protein>
<evidence type="ECO:0000313" key="3">
    <source>
        <dbReference type="Proteomes" id="UP001163823"/>
    </source>
</evidence>
<sequence>MEVLNLSTPNKCEIFAAIPSSCIKFPTSNWNKKIPSRPKVPISRFYRKNSLTVYLPLSNTRKFQIWAHFGRPTNRRNWLRKKLLEDQQVRINPIPSDPAFDFQHPSPSFNDSGIVGDNFSYDSVEESVSVKGVVGDDIADNNTVEKSKSKRLGESVLLNELENWVDQYKKDVEYWGIGSAPIFTVYQDSEGNVQKVAVNEDEILRRSQVERQELEGLTEVNSKILSAKSLARELESGNNVIPRNSSVAKFVVQGEKAGFVSAIRGFTHQPELFPKLSKAGSAILCVFVALWALKKLFAFGNEEAQYTELEKEMMRRKMKSRKEREVFKKGSVEVLVEPSEPPMISLEKPKLDKEKLMTSILKTKASSDKLVVQKSSSNATSMFLDMDNKIQEIRELAREAREVEGREHSVVCKDSEKNNPVIEESPNEIKVVKNNREESLSNLPDEDISQMMDANITTRMLSVDDTEIVDTEFLDKVASLDESNVQSCSSSSVIVSDDKKISMEETKHNGSTLHMKELGEDKQLSDAPSGNSSMKKKNSAKMKPRVIRSVSEARHYLQKKHHEQVPDQESLIETVKDNADDWRSPTGNSFGSHTSQISYANDILSRCTNSGGTSDPEPSIRACEDPDLQSKEPIKTKNSYSENFEIGFEVGYLQESQTTLSDEADGINMETGPSSMTENWMEKNFHEVEPIIKKIGAGFRDNYMVAKQKVNQQLDINTKMEPLESNEDDREFDWMKDNHLRDIVFQVRENELAGRDPFHLMGVEDKQAFLRGLEKNVEKENKNLTNLHEWLHSNIENLDYGADGISLYDPLEKIIPRWKGPPVENIPEFLNNFLEERQTISAGNNSNTYPVKKDVKPSVENTTESLSHENVNASLVDIDSKKKVLDENLKNSKTVIEGSDGSLRAGRKSGKEYWQHTKKWSSGFLESYNAETDPEVKSVMKDMGKDLDRWITEKEVEEAADLMTKIPDRNRRFMEKKLNKLKREMELFGPQAVVSKYREYADEKEEDYLWWLDLSHVLCIELYTVDNGEERVGFYSLEMATDLEVEPKPYHMIAFEDAGDCKDLCYIIQAHMDMLGNGHAFVVARPPKDAFREAKANGFSVTVIRKGELQLNIDQTLEEVEDQITEIGSKIYHDAIMRERSVDISSLTKGVFGFGGRPTKSKRSKRKLKKRSKR</sequence>
<dbReference type="EMBL" id="JARAOO010000007">
    <property type="protein sequence ID" value="KAJ7962582.1"/>
    <property type="molecule type" value="Genomic_DNA"/>
</dbReference>
<name>A0AAD7LR79_QUISA</name>
<feature type="region of interest" description="Disordered" evidence="1">
    <location>
        <begin position="507"/>
        <end position="545"/>
    </location>
</feature>
<feature type="region of interest" description="Disordered" evidence="1">
    <location>
        <begin position="608"/>
        <end position="633"/>
    </location>
</feature>
<evidence type="ECO:0000256" key="1">
    <source>
        <dbReference type="SAM" id="MobiDB-lite"/>
    </source>
</evidence>
<feature type="compositionally biased region" description="Basic residues" evidence="1">
    <location>
        <begin position="534"/>
        <end position="545"/>
    </location>
</feature>
<keyword evidence="3" id="KW-1185">Reference proteome</keyword>
<accession>A0AAD7LR79</accession>
<dbReference type="Proteomes" id="UP001163823">
    <property type="component" value="Chromosome 7"/>
</dbReference>
<reference evidence="2" key="1">
    <citation type="journal article" date="2023" name="Science">
        <title>Elucidation of the pathway for biosynthesis of saponin adjuvants from the soapbark tree.</title>
        <authorList>
            <person name="Reed J."/>
            <person name="Orme A."/>
            <person name="El-Demerdash A."/>
            <person name="Owen C."/>
            <person name="Martin L.B.B."/>
            <person name="Misra R.C."/>
            <person name="Kikuchi S."/>
            <person name="Rejzek M."/>
            <person name="Martin A.C."/>
            <person name="Harkess A."/>
            <person name="Leebens-Mack J."/>
            <person name="Louveau T."/>
            <person name="Stephenson M.J."/>
            <person name="Osbourn A."/>
        </authorList>
    </citation>
    <scope>NUCLEOTIDE SEQUENCE</scope>
    <source>
        <strain evidence="2">S10</strain>
    </source>
</reference>
<proteinExistence type="predicted"/>
<organism evidence="2 3">
    <name type="scientific">Quillaja saponaria</name>
    <name type="common">Soap bark tree</name>
    <dbReference type="NCBI Taxonomy" id="32244"/>
    <lineage>
        <taxon>Eukaryota</taxon>
        <taxon>Viridiplantae</taxon>
        <taxon>Streptophyta</taxon>
        <taxon>Embryophyta</taxon>
        <taxon>Tracheophyta</taxon>
        <taxon>Spermatophyta</taxon>
        <taxon>Magnoliopsida</taxon>
        <taxon>eudicotyledons</taxon>
        <taxon>Gunneridae</taxon>
        <taxon>Pentapetalae</taxon>
        <taxon>rosids</taxon>
        <taxon>fabids</taxon>
        <taxon>Fabales</taxon>
        <taxon>Quillajaceae</taxon>
        <taxon>Quillaja</taxon>
    </lineage>
</organism>
<dbReference type="PANTHER" id="PTHR34962:SF1">
    <property type="entry name" value="EMBRYO DEFECTIVE 1703-RELATED"/>
    <property type="match status" value="1"/>
</dbReference>
<feature type="compositionally biased region" description="Basic residues" evidence="1">
    <location>
        <begin position="1159"/>
        <end position="1174"/>
    </location>
</feature>
<feature type="compositionally biased region" description="Basic and acidic residues" evidence="1">
    <location>
        <begin position="622"/>
        <end position="633"/>
    </location>
</feature>
<dbReference type="KEGG" id="qsa:O6P43_017785"/>
<feature type="compositionally biased region" description="Basic and acidic residues" evidence="1">
    <location>
        <begin position="507"/>
        <end position="524"/>
    </location>
</feature>
<comment type="caution">
    <text evidence="2">The sequence shown here is derived from an EMBL/GenBank/DDBJ whole genome shotgun (WGS) entry which is preliminary data.</text>
</comment>
<gene>
    <name evidence="2" type="ORF">O6P43_017785</name>
</gene>
<dbReference type="PANTHER" id="PTHR34962">
    <property type="entry name" value="EMBRYO DEFECTIVE 1703-RELATED"/>
    <property type="match status" value="1"/>
</dbReference>
<dbReference type="AlphaFoldDB" id="A0AAD7LR79"/>
<evidence type="ECO:0000313" key="2">
    <source>
        <dbReference type="EMBL" id="KAJ7962582.1"/>
    </source>
</evidence>
<feature type="region of interest" description="Disordered" evidence="1">
    <location>
        <begin position="1155"/>
        <end position="1174"/>
    </location>
</feature>